<evidence type="ECO:0000256" key="4">
    <source>
        <dbReference type="ARBA" id="ARBA00022679"/>
    </source>
</evidence>
<dbReference type="InterPro" id="IPR035985">
    <property type="entry name" value="Ubiquitin-activating_enz"/>
</dbReference>
<dbReference type="GO" id="GO:0046872">
    <property type="term" value="F:metal ion binding"/>
    <property type="evidence" value="ECO:0007669"/>
    <property type="project" value="UniProtKB-KW"/>
</dbReference>
<comment type="subcellular location">
    <subcellularLocation>
        <location evidence="1">Nucleus</location>
    </subcellularLocation>
</comment>
<evidence type="ECO:0000256" key="11">
    <source>
        <dbReference type="PIRNR" id="PIRNR039133"/>
    </source>
</evidence>
<comment type="pathway">
    <text evidence="2 11">Protein modification; protein sumoylation.</text>
</comment>
<evidence type="ECO:0000256" key="14">
    <source>
        <dbReference type="PIRSR" id="PIRSR039133-3"/>
    </source>
</evidence>
<dbReference type="InterPro" id="IPR042449">
    <property type="entry name" value="Ub-E1_IAD_1"/>
</dbReference>
<name>A0A210PH49_MIZYE</name>
<feature type="binding site" evidence="14">
    <location>
        <position position="436"/>
    </location>
    <ligand>
        <name>Zn(2+)</name>
        <dbReference type="ChEBI" id="CHEBI:29105"/>
    </ligand>
</feature>
<dbReference type="SUPFAM" id="SSF69572">
    <property type="entry name" value="Activating enzymes of the ubiquitin-like proteins"/>
    <property type="match status" value="1"/>
</dbReference>
<feature type="binding site" evidence="14">
    <location>
        <position position="439"/>
    </location>
    <ligand>
        <name>Zn(2+)</name>
        <dbReference type="ChEBI" id="CHEBI:29105"/>
    </ligand>
</feature>
<evidence type="ECO:0000256" key="6">
    <source>
        <dbReference type="ARBA" id="ARBA00022741"/>
    </source>
</evidence>
<feature type="binding site" evidence="13">
    <location>
        <begin position="58"/>
        <end position="61"/>
    </location>
    <ligand>
        <name>ATP</name>
        <dbReference type="ChEBI" id="CHEBI:30616"/>
    </ligand>
</feature>
<keyword evidence="7 11" id="KW-0833">Ubl conjugation pathway</keyword>
<evidence type="ECO:0000313" key="19">
    <source>
        <dbReference type="EMBL" id="OWF35811.1"/>
    </source>
</evidence>
<keyword evidence="20" id="KW-1185">Reference proteome</keyword>
<dbReference type="PROSITE" id="PS00865">
    <property type="entry name" value="UBIQUITIN_ACTIVAT_2"/>
    <property type="match status" value="1"/>
</dbReference>
<evidence type="ECO:0000259" key="17">
    <source>
        <dbReference type="Pfam" id="PF00899"/>
    </source>
</evidence>
<keyword evidence="6 11" id="KW-0547">Nucleotide-binding</keyword>
<dbReference type="PANTHER" id="PTHR10953">
    <property type="entry name" value="UBIQUITIN-ACTIVATING ENZYME E1"/>
    <property type="match status" value="1"/>
</dbReference>
<dbReference type="Pfam" id="PF14732">
    <property type="entry name" value="UAE_UbL"/>
    <property type="match status" value="1"/>
</dbReference>
<feature type="compositionally biased region" description="Acidic residues" evidence="16">
    <location>
        <begin position="201"/>
        <end position="217"/>
    </location>
</feature>
<comment type="caution">
    <text evidence="19">The sequence shown here is derived from an EMBL/GenBank/DDBJ whole genome shotgun (WGS) entry which is preliminary data.</text>
</comment>
<dbReference type="Gene3D" id="1.10.10.520">
    <property type="entry name" value="Ubiquitin activating enzymes (Uba3). Chain: B, domain 2"/>
    <property type="match status" value="1"/>
</dbReference>
<feature type="compositionally biased region" description="Acidic residues" evidence="16">
    <location>
        <begin position="619"/>
        <end position="628"/>
    </location>
</feature>
<comment type="similarity">
    <text evidence="3 11">Belongs to the ubiquitin-activating E1 family.</text>
</comment>
<evidence type="ECO:0000259" key="18">
    <source>
        <dbReference type="Pfam" id="PF14732"/>
    </source>
</evidence>
<evidence type="ECO:0000256" key="16">
    <source>
        <dbReference type="SAM" id="MobiDB-lite"/>
    </source>
</evidence>
<dbReference type="Proteomes" id="UP000242188">
    <property type="component" value="Unassembled WGS sequence"/>
</dbReference>
<sequence length="628" mass="69937">MAAALPHVLSAELQKRVNECKLLVVGAGGIGCELLKNLVLTGFKNIEVIDLDTIDVSNLNRQFLFRKEHVGKSKSQVAKNSALSFNPETNIVAYHDSITSSDYGTNFFRNFDIVMNALDNRAARNHVNRMCLAADIPLVESGTAGYLGQVTVIKKSLTECYECQPKARQKTFPGCTIRNTPSEPIHCIVWSKHLFNQLFGEEDPDQDVSPDTEDPELAGDAGESAMKEKSSSDAVEAVERKSTRAWAMESGHDPKKLFNKLFRDDIKYLLSMETLWKKRKPPIPLDWENLPDTEVGTEEAGIRDQRLWAIKECCSVFSNCLNGLKDELSKQGEGGMLVWDKDDMLAMDFVTCTANIRAYIFGIAQKTRFDIKSMAGNIIPAIATTNAVIAGLIVMEGLKILNGDIEKCKTVYLNRQPNPRKKLLVPCTLDKPNPKCYVCVAKPEATVVCNTDKITIRTLEDKILKVALGMVAPDVEIDDGKGTILISSEEGETEGNADKILSGFGINDGSRLKCDDFLQNYSLVLNVAHREKLDEDKEFELVGDMSELQAKEEEETEKKREENKDDNQSKTNDVSDDEDLMVVDEPEEVICQPVVSRKRKAEDELTSSDTPKKVKVSDVQEEEDIVVL</sequence>
<comment type="subunit">
    <text evidence="11">Heterodimer.</text>
</comment>
<dbReference type="UniPathway" id="UPA00886"/>
<evidence type="ECO:0000256" key="8">
    <source>
        <dbReference type="ARBA" id="ARBA00022833"/>
    </source>
</evidence>
<evidence type="ECO:0000256" key="12">
    <source>
        <dbReference type="PIRSR" id="PIRSR039133-1"/>
    </source>
</evidence>
<dbReference type="Pfam" id="PF00899">
    <property type="entry name" value="ThiF"/>
    <property type="match status" value="1"/>
</dbReference>
<dbReference type="Gene3D" id="3.10.290.20">
    <property type="entry name" value="Ubiquitin-like 2 activating enzyme e1b. Chain: B, domain 3"/>
    <property type="match status" value="1"/>
</dbReference>
<keyword evidence="10" id="KW-0539">Nucleus</keyword>
<dbReference type="InterPro" id="IPR045886">
    <property type="entry name" value="ThiF/MoeB/HesA"/>
</dbReference>
<feature type="binding site" evidence="13">
    <location>
        <begin position="97"/>
        <end position="98"/>
    </location>
    <ligand>
        <name>ATP</name>
        <dbReference type="ChEBI" id="CHEBI:30616"/>
    </ligand>
</feature>
<protein>
    <recommendedName>
        <fullName evidence="11">SUMO-activating enzyme subunit</fullName>
    </recommendedName>
</protein>
<dbReference type="CDD" id="cd01489">
    <property type="entry name" value="Uba2_SUMO"/>
    <property type="match status" value="1"/>
</dbReference>
<dbReference type="GO" id="GO:0005737">
    <property type="term" value="C:cytoplasm"/>
    <property type="evidence" value="ECO:0007669"/>
    <property type="project" value="TreeGrafter"/>
</dbReference>
<evidence type="ECO:0000256" key="9">
    <source>
        <dbReference type="ARBA" id="ARBA00022840"/>
    </source>
</evidence>
<dbReference type="FunFam" id="3.50.50.80:FF:000002">
    <property type="entry name" value="SUMO-activating enzyme subunit 2"/>
    <property type="match status" value="1"/>
</dbReference>
<evidence type="ECO:0000256" key="7">
    <source>
        <dbReference type="ARBA" id="ARBA00022786"/>
    </source>
</evidence>
<feature type="compositionally biased region" description="Acidic residues" evidence="16">
    <location>
        <begin position="574"/>
        <end position="588"/>
    </location>
</feature>
<feature type="binding site" evidence="13">
    <location>
        <begin position="119"/>
        <end position="124"/>
    </location>
    <ligand>
        <name>ATP</name>
        <dbReference type="ChEBI" id="CHEBI:30616"/>
    </ligand>
</feature>
<accession>A0A210PH49</accession>
<dbReference type="GO" id="GO:0005524">
    <property type="term" value="F:ATP binding"/>
    <property type="evidence" value="ECO:0007669"/>
    <property type="project" value="UniProtKB-UniRule"/>
</dbReference>
<feature type="active site" description="Glycyl thioester intermediate" evidence="12 15">
    <location>
        <position position="175"/>
    </location>
</feature>
<dbReference type="PIRSF" id="PIRSF039133">
    <property type="entry name" value="SUMO_E1B"/>
    <property type="match status" value="1"/>
</dbReference>
<feature type="binding site" evidence="14">
    <location>
        <position position="163"/>
    </location>
    <ligand>
        <name>Zn(2+)</name>
        <dbReference type="ChEBI" id="CHEBI:29105"/>
    </ligand>
</feature>
<dbReference type="InterPro" id="IPR033127">
    <property type="entry name" value="UBQ-activ_enz_E1_Cys_AS"/>
</dbReference>
<organism evidence="19 20">
    <name type="scientific">Mizuhopecten yessoensis</name>
    <name type="common">Japanese scallop</name>
    <name type="synonym">Patinopecten yessoensis</name>
    <dbReference type="NCBI Taxonomy" id="6573"/>
    <lineage>
        <taxon>Eukaryota</taxon>
        <taxon>Metazoa</taxon>
        <taxon>Spiralia</taxon>
        <taxon>Lophotrochozoa</taxon>
        <taxon>Mollusca</taxon>
        <taxon>Bivalvia</taxon>
        <taxon>Autobranchia</taxon>
        <taxon>Pteriomorphia</taxon>
        <taxon>Pectinida</taxon>
        <taxon>Pectinoidea</taxon>
        <taxon>Pectinidae</taxon>
        <taxon>Mizuhopecten</taxon>
    </lineage>
</organism>
<evidence type="ECO:0000256" key="13">
    <source>
        <dbReference type="PIRSR" id="PIRSR039133-2"/>
    </source>
</evidence>
<dbReference type="InterPro" id="IPR000594">
    <property type="entry name" value="ThiF_NAD_FAD-bd"/>
</dbReference>
<evidence type="ECO:0000313" key="20">
    <source>
        <dbReference type="Proteomes" id="UP000242188"/>
    </source>
</evidence>
<dbReference type="AlphaFoldDB" id="A0A210PH49"/>
<reference evidence="19 20" key="1">
    <citation type="journal article" date="2017" name="Nat. Ecol. Evol.">
        <title>Scallop genome provides insights into evolution of bilaterian karyotype and development.</title>
        <authorList>
            <person name="Wang S."/>
            <person name="Zhang J."/>
            <person name="Jiao W."/>
            <person name="Li J."/>
            <person name="Xun X."/>
            <person name="Sun Y."/>
            <person name="Guo X."/>
            <person name="Huan P."/>
            <person name="Dong B."/>
            <person name="Zhang L."/>
            <person name="Hu X."/>
            <person name="Sun X."/>
            <person name="Wang J."/>
            <person name="Zhao C."/>
            <person name="Wang Y."/>
            <person name="Wang D."/>
            <person name="Huang X."/>
            <person name="Wang R."/>
            <person name="Lv J."/>
            <person name="Li Y."/>
            <person name="Zhang Z."/>
            <person name="Liu B."/>
            <person name="Lu W."/>
            <person name="Hui Y."/>
            <person name="Liang J."/>
            <person name="Zhou Z."/>
            <person name="Hou R."/>
            <person name="Li X."/>
            <person name="Liu Y."/>
            <person name="Li H."/>
            <person name="Ning X."/>
            <person name="Lin Y."/>
            <person name="Zhao L."/>
            <person name="Xing Q."/>
            <person name="Dou J."/>
            <person name="Li Y."/>
            <person name="Mao J."/>
            <person name="Guo H."/>
            <person name="Dou H."/>
            <person name="Li T."/>
            <person name="Mu C."/>
            <person name="Jiang W."/>
            <person name="Fu Q."/>
            <person name="Fu X."/>
            <person name="Miao Y."/>
            <person name="Liu J."/>
            <person name="Yu Q."/>
            <person name="Li R."/>
            <person name="Liao H."/>
            <person name="Li X."/>
            <person name="Kong Y."/>
            <person name="Jiang Z."/>
            <person name="Chourrout D."/>
            <person name="Li R."/>
            <person name="Bao Z."/>
        </authorList>
    </citation>
    <scope>NUCLEOTIDE SEQUENCE [LARGE SCALE GENOMIC DNA]</scope>
    <source>
        <strain evidence="19 20">PY_sf001</strain>
    </source>
</reference>
<dbReference type="GO" id="GO:0031510">
    <property type="term" value="C:SUMO activating enzyme complex"/>
    <property type="evidence" value="ECO:0007669"/>
    <property type="project" value="UniProtKB-UniRule"/>
</dbReference>
<dbReference type="InterPro" id="IPR023318">
    <property type="entry name" value="Ub_act_enz_dom_a_sf"/>
</dbReference>
<keyword evidence="8 11" id="KW-0862">Zinc</keyword>
<dbReference type="InterPro" id="IPR028077">
    <property type="entry name" value="UAE_UbL_dom"/>
</dbReference>
<feature type="region of interest" description="Disordered" evidence="16">
    <location>
        <begin position="201"/>
        <end position="236"/>
    </location>
</feature>
<dbReference type="OrthoDB" id="10255449at2759"/>
<dbReference type="InterPro" id="IPR030661">
    <property type="entry name" value="Uba2"/>
</dbReference>
<dbReference type="STRING" id="6573.A0A210PH49"/>
<gene>
    <name evidence="19" type="ORF">KP79_PYT13688</name>
</gene>
<dbReference type="GO" id="GO:0016740">
    <property type="term" value="F:transferase activity"/>
    <property type="evidence" value="ECO:0007669"/>
    <property type="project" value="UniProtKB-KW"/>
</dbReference>
<evidence type="ECO:0000256" key="10">
    <source>
        <dbReference type="ARBA" id="ARBA00023242"/>
    </source>
</evidence>
<dbReference type="PANTHER" id="PTHR10953:SF5">
    <property type="entry name" value="SUMO-ACTIVATING ENZYME SUBUNIT 2"/>
    <property type="match status" value="1"/>
</dbReference>
<feature type="binding site" evidence="13">
    <location>
        <begin position="26"/>
        <end position="31"/>
    </location>
    <ligand>
        <name>ATP</name>
        <dbReference type="ChEBI" id="CHEBI:30616"/>
    </ligand>
</feature>
<feature type="compositionally biased region" description="Basic and acidic residues" evidence="16">
    <location>
        <begin position="225"/>
        <end position="236"/>
    </location>
</feature>
<keyword evidence="9 11" id="KW-0067">ATP-binding</keyword>
<keyword evidence="4" id="KW-0808">Transferase</keyword>
<feature type="binding site" evidence="14">
    <location>
        <position position="160"/>
    </location>
    <ligand>
        <name>Zn(2+)</name>
        <dbReference type="ChEBI" id="CHEBI:29105"/>
    </ligand>
</feature>
<keyword evidence="5 11" id="KW-0479">Metal-binding</keyword>
<dbReference type="EMBL" id="NEDP02076706">
    <property type="protein sequence ID" value="OWF35811.1"/>
    <property type="molecule type" value="Genomic_DNA"/>
</dbReference>
<evidence type="ECO:0000256" key="2">
    <source>
        <dbReference type="ARBA" id="ARBA00004718"/>
    </source>
</evidence>
<feature type="domain" description="THIF-type NAD/FAD binding fold" evidence="17">
    <location>
        <begin position="9"/>
        <end position="437"/>
    </location>
</feature>
<proteinExistence type="inferred from homology"/>
<evidence type="ECO:0000256" key="1">
    <source>
        <dbReference type="ARBA" id="ARBA00004123"/>
    </source>
</evidence>
<dbReference type="GO" id="GO:0016925">
    <property type="term" value="P:protein sumoylation"/>
    <property type="evidence" value="ECO:0007669"/>
    <property type="project" value="UniProtKB-UniRule"/>
</dbReference>
<evidence type="ECO:0000256" key="15">
    <source>
        <dbReference type="PROSITE-ProRule" id="PRU10132"/>
    </source>
</evidence>
<feature type="region of interest" description="Disordered" evidence="16">
    <location>
        <begin position="544"/>
        <end position="628"/>
    </location>
</feature>
<evidence type="ECO:0000256" key="3">
    <source>
        <dbReference type="ARBA" id="ARBA00005673"/>
    </source>
</evidence>
<dbReference type="FunFam" id="1.10.10.520:FF:000002">
    <property type="entry name" value="SUMO-activating enzyme subunit 2"/>
    <property type="match status" value="1"/>
</dbReference>
<feature type="binding site" evidence="13">
    <location>
        <position position="50"/>
    </location>
    <ligand>
        <name>ATP</name>
        <dbReference type="ChEBI" id="CHEBI:30616"/>
    </ligand>
</feature>
<evidence type="ECO:0000256" key="5">
    <source>
        <dbReference type="ARBA" id="ARBA00022723"/>
    </source>
</evidence>
<dbReference type="FunFam" id="3.40.50.720:FF:000618">
    <property type="entry name" value="SUMO-activating enzyme subunit 2"/>
    <property type="match status" value="1"/>
</dbReference>
<dbReference type="GO" id="GO:0019948">
    <property type="term" value="F:SUMO activating enzyme activity"/>
    <property type="evidence" value="ECO:0007669"/>
    <property type="project" value="UniProtKB-UniRule"/>
</dbReference>
<dbReference type="Gene3D" id="3.50.50.80">
    <property type="entry name" value="Ubiquitin-activating enzyme E1, inactive adenylation domain, subdomain 1"/>
    <property type="match status" value="1"/>
</dbReference>
<feature type="compositionally biased region" description="Basic and acidic residues" evidence="16">
    <location>
        <begin position="556"/>
        <end position="568"/>
    </location>
</feature>
<feature type="binding site" evidence="13">
    <location>
        <position position="74"/>
    </location>
    <ligand>
        <name>ATP</name>
        <dbReference type="ChEBI" id="CHEBI:30616"/>
    </ligand>
</feature>
<feature type="domain" description="Ubiquitin/SUMO-activating enzyme ubiquitin-like" evidence="18">
    <location>
        <begin position="447"/>
        <end position="533"/>
    </location>
</feature>